<dbReference type="InterPro" id="IPR039566">
    <property type="entry name" value="CvfB_S1_st"/>
</dbReference>
<reference evidence="4 5" key="1">
    <citation type="submission" date="2020-03" db="EMBL/GenBank/DDBJ databases">
        <authorList>
            <person name="Kim M.K."/>
        </authorList>
    </citation>
    <scope>NUCLEOTIDE SEQUENCE [LARGE SCALE GENOMIC DNA]</scope>
    <source>
        <strain evidence="4 5">BT328</strain>
    </source>
</reference>
<dbReference type="Pfam" id="PF17783">
    <property type="entry name" value="WHD_CvfB"/>
    <property type="match status" value="1"/>
</dbReference>
<keyword evidence="5" id="KW-1185">Reference proteome</keyword>
<protein>
    <submittedName>
        <fullName evidence="4">GntR family transcriptional regulator</fullName>
    </submittedName>
</protein>
<evidence type="ECO:0000313" key="5">
    <source>
        <dbReference type="Proteomes" id="UP000501802"/>
    </source>
</evidence>
<feature type="domain" description="Conserved virulence factor B-like winged helix" evidence="3">
    <location>
        <begin position="222"/>
        <end position="279"/>
    </location>
</feature>
<sequence>MIDIGRMNTLTALRETSVGFFLGEPGSENPQDDVLLPNKYVPTSLAVGDEIEVFIYTDSEDRPIATTLTPHIMRDEFAPLPVVSVTNVGAFLNWGLEKDLLVPYREQSHPMVAGQWYVVYMYLDEDTGRLVASSKVSRFLDEDVSDLCKGDEVDLLAYERTDLGYNVIINDRYQGLLYHSGIFRPIQTGDRMPGFIKHIRDDKLVDVSLQQEGFQNIEPNAQRILDELKANKGFLPLNDHSDPQAIHQALEMSKKTFKKAIGVLYKERKIVIQTDGILLV</sequence>
<dbReference type="KEGG" id="spib:G8759_13375"/>
<dbReference type="RefSeq" id="WP_167208726.1">
    <property type="nucleotide sequence ID" value="NZ_CP050063.1"/>
</dbReference>
<proteinExistence type="inferred from homology"/>
<dbReference type="InterPro" id="IPR012340">
    <property type="entry name" value="NA-bd_OB-fold"/>
</dbReference>
<dbReference type="InterPro" id="IPR036388">
    <property type="entry name" value="WH-like_DNA-bd_sf"/>
</dbReference>
<dbReference type="PIRSF" id="PIRSF012524">
    <property type="entry name" value="YitL_S1"/>
    <property type="match status" value="1"/>
</dbReference>
<organism evidence="4 5">
    <name type="scientific">Spirosoma aureum</name>
    <dbReference type="NCBI Taxonomy" id="2692134"/>
    <lineage>
        <taxon>Bacteria</taxon>
        <taxon>Pseudomonadati</taxon>
        <taxon>Bacteroidota</taxon>
        <taxon>Cytophagia</taxon>
        <taxon>Cytophagales</taxon>
        <taxon>Cytophagaceae</taxon>
        <taxon>Spirosoma</taxon>
    </lineage>
</organism>
<dbReference type="PANTHER" id="PTHR37296:SF1">
    <property type="entry name" value="CONSERVED VIRULENCE FACTOR B"/>
    <property type="match status" value="1"/>
</dbReference>
<feature type="domain" description="Conserved virulence factor B first S1" evidence="2">
    <location>
        <begin position="4"/>
        <end position="67"/>
    </location>
</feature>
<dbReference type="AlphaFoldDB" id="A0A6G9AMW4"/>
<comment type="similarity">
    <text evidence="1">Belongs to the CvfB family.</text>
</comment>
<evidence type="ECO:0000259" key="3">
    <source>
        <dbReference type="Pfam" id="PF17783"/>
    </source>
</evidence>
<name>A0A6G9AMW4_9BACT</name>
<dbReference type="InterPro" id="IPR040764">
    <property type="entry name" value="CvfB_WH"/>
</dbReference>
<gene>
    <name evidence="4" type="ORF">G8759_13375</name>
</gene>
<dbReference type="Gene3D" id="2.40.50.140">
    <property type="entry name" value="Nucleic acid-binding proteins"/>
    <property type="match status" value="1"/>
</dbReference>
<dbReference type="PANTHER" id="PTHR37296">
    <property type="entry name" value="CONSERVED VIRULENCE FACTOR B"/>
    <property type="match status" value="1"/>
</dbReference>
<dbReference type="Pfam" id="PF13509">
    <property type="entry name" value="S1_2"/>
    <property type="match status" value="1"/>
</dbReference>
<evidence type="ECO:0000313" key="4">
    <source>
        <dbReference type="EMBL" id="QIP13543.1"/>
    </source>
</evidence>
<evidence type="ECO:0000259" key="2">
    <source>
        <dbReference type="Pfam" id="PF13509"/>
    </source>
</evidence>
<evidence type="ECO:0000256" key="1">
    <source>
        <dbReference type="PIRNR" id="PIRNR012524"/>
    </source>
</evidence>
<dbReference type="EMBL" id="CP050063">
    <property type="protein sequence ID" value="QIP13543.1"/>
    <property type="molecule type" value="Genomic_DNA"/>
</dbReference>
<dbReference type="Proteomes" id="UP000501802">
    <property type="component" value="Chromosome"/>
</dbReference>
<dbReference type="InterPro" id="IPR014464">
    <property type="entry name" value="CvfB_fam"/>
</dbReference>
<dbReference type="Gene3D" id="1.10.10.10">
    <property type="entry name" value="Winged helix-like DNA-binding domain superfamily/Winged helix DNA-binding domain"/>
    <property type="match status" value="1"/>
</dbReference>
<accession>A0A6G9AMW4</accession>